<reference evidence="2 3" key="1">
    <citation type="submission" date="2015-01" db="EMBL/GenBank/DDBJ databases">
        <title>Deinococcus puniceus/DY1/ whole genome sequencing.</title>
        <authorList>
            <person name="Kim M.K."/>
            <person name="Srinivasan S."/>
            <person name="Lee J.-J."/>
        </authorList>
    </citation>
    <scope>NUCLEOTIDE SEQUENCE [LARGE SCALE GENOMIC DNA]</scope>
    <source>
        <strain evidence="2 3">DY1</strain>
    </source>
</reference>
<dbReference type="OrthoDB" id="9820128at2"/>
<dbReference type="KEGG" id="dpu:SU48_11235"/>
<name>A0A172TB82_9DEIO</name>
<evidence type="ECO:0000313" key="3">
    <source>
        <dbReference type="Proteomes" id="UP000077363"/>
    </source>
</evidence>
<keyword evidence="3" id="KW-1185">Reference proteome</keyword>
<organism evidence="2 3">
    <name type="scientific">Deinococcus puniceus</name>
    <dbReference type="NCBI Taxonomy" id="1182568"/>
    <lineage>
        <taxon>Bacteria</taxon>
        <taxon>Thermotogati</taxon>
        <taxon>Deinococcota</taxon>
        <taxon>Deinococci</taxon>
        <taxon>Deinococcales</taxon>
        <taxon>Deinococcaceae</taxon>
        <taxon>Deinococcus</taxon>
    </lineage>
</organism>
<evidence type="ECO:0000313" key="2">
    <source>
        <dbReference type="EMBL" id="ANE44241.1"/>
    </source>
</evidence>
<dbReference type="RefSeq" id="WP_064015328.1">
    <property type="nucleotide sequence ID" value="NZ_CP011387.1"/>
</dbReference>
<dbReference type="PATRIC" id="fig|1182568.3.peg.2330"/>
<gene>
    <name evidence="2" type="ORF">SU48_11235</name>
</gene>
<protein>
    <submittedName>
        <fullName evidence="2">Uncharacterized protein</fullName>
    </submittedName>
</protein>
<feature type="signal peptide" evidence="1">
    <location>
        <begin position="1"/>
        <end position="25"/>
    </location>
</feature>
<keyword evidence="1" id="KW-0732">Signal</keyword>
<dbReference type="EMBL" id="CP011387">
    <property type="protein sequence ID" value="ANE44241.1"/>
    <property type="molecule type" value="Genomic_DNA"/>
</dbReference>
<proteinExistence type="predicted"/>
<sequence length="251" mass="27475">MARFLPRLVGVGAVVLLALAGTAAAAPRLIYDASVNPPPPPISPPERRALIDLYLARGLSVCPDFQVLFRGSGRFTADQNQTFYLVSNCYTGRASNLYRERLAGDALILNGQNPVYFKAGFADDVAVLPAVGGSRLNAVLTKIWQGPTQGYFWNSTEIMRFAGGTFKSLVYLGPTYADKSTLGTVPTSSRRTLWFDSAAPNLLRMREFTSPQCDTCPDATRPYVPARAKQSLNVLIDLTRPPEDAPWMREP</sequence>
<accession>A0A172TB82</accession>
<feature type="chain" id="PRO_5008000591" evidence="1">
    <location>
        <begin position="26"/>
        <end position="251"/>
    </location>
</feature>
<dbReference type="AlphaFoldDB" id="A0A172TB82"/>
<dbReference type="STRING" id="1182568.SU48_11235"/>
<evidence type="ECO:0000256" key="1">
    <source>
        <dbReference type="SAM" id="SignalP"/>
    </source>
</evidence>
<dbReference type="Proteomes" id="UP000077363">
    <property type="component" value="Chromosome"/>
</dbReference>